<reference evidence="2 3" key="1">
    <citation type="submission" date="2019-10" db="EMBL/GenBank/DDBJ databases">
        <title>Streptomyces sp. strain GY16 isolated from leaves of Broussonetia papyrifera.</title>
        <authorList>
            <person name="Mo P."/>
        </authorList>
    </citation>
    <scope>NUCLEOTIDE SEQUENCE [LARGE SCALE GENOMIC DNA]</scope>
    <source>
        <strain evidence="2 3">GY16</strain>
    </source>
</reference>
<feature type="region of interest" description="Disordered" evidence="1">
    <location>
        <begin position="39"/>
        <end position="140"/>
    </location>
</feature>
<evidence type="ECO:0000256" key="1">
    <source>
        <dbReference type="SAM" id="MobiDB-lite"/>
    </source>
</evidence>
<feature type="compositionally biased region" description="Low complexity" evidence="1">
    <location>
        <begin position="104"/>
        <end position="118"/>
    </location>
</feature>
<feature type="compositionally biased region" description="Basic and acidic residues" evidence="1">
    <location>
        <begin position="57"/>
        <end position="85"/>
    </location>
</feature>
<dbReference type="AlphaFoldDB" id="A0A5P8JXM5"/>
<proteinExistence type="predicted"/>
<dbReference type="Pfam" id="PF19650">
    <property type="entry name" value="DUF6153"/>
    <property type="match status" value="1"/>
</dbReference>
<organism evidence="2 3">
    <name type="scientific">Streptomyces phaeolivaceus</name>
    <dbReference type="NCBI Taxonomy" id="2653200"/>
    <lineage>
        <taxon>Bacteria</taxon>
        <taxon>Bacillati</taxon>
        <taxon>Actinomycetota</taxon>
        <taxon>Actinomycetes</taxon>
        <taxon>Kitasatosporales</taxon>
        <taxon>Streptomycetaceae</taxon>
        <taxon>Streptomyces</taxon>
    </lineage>
</organism>
<feature type="compositionally biased region" description="Basic and acidic residues" evidence="1">
    <location>
        <begin position="125"/>
        <end position="140"/>
    </location>
</feature>
<dbReference type="Proteomes" id="UP000327294">
    <property type="component" value="Chromosome"/>
</dbReference>
<evidence type="ECO:0000313" key="3">
    <source>
        <dbReference type="Proteomes" id="UP000327294"/>
    </source>
</evidence>
<name>A0A5P8JXM5_9ACTN</name>
<evidence type="ECO:0000313" key="2">
    <source>
        <dbReference type="EMBL" id="QFQ95149.1"/>
    </source>
</evidence>
<accession>A0A5P8JXM5</accession>
<keyword evidence="3" id="KW-1185">Reference proteome</keyword>
<dbReference type="KEGG" id="sphv:F9278_01895"/>
<gene>
    <name evidence="2" type="ORF">F9278_01895</name>
</gene>
<sequence>MSGRPFRRTAPPCARGRSARLMLVVSLVLTTFVLFCAGAPPGEAPAPRPHSVSADLPAERPDSARAGAVERDPCEHSPGGHDCHAADPAAVLGQAPLPGADHTAASWQPASAPAPVASFGSGEPGRARPPDLHELQLLRV</sequence>
<dbReference type="InterPro" id="IPR046151">
    <property type="entry name" value="DUF6153"/>
</dbReference>
<protein>
    <submittedName>
        <fullName evidence="2">Uncharacterized protein</fullName>
    </submittedName>
</protein>
<dbReference type="RefSeq" id="WP_152166686.1">
    <property type="nucleotide sequence ID" value="NZ_CP045096.1"/>
</dbReference>
<dbReference type="EMBL" id="CP045096">
    <property type="protein sequence ID" value="QFQ95149.1"/>
    <property type="molecule type" value="Genomic_DNA"/>
</dbReference>